<dbReference type="EMBL" id="CP098401">
    <property type="protein sequence ID" value="URW75986.1"/>
    <property type="molecule type" value="Genomic_DNA"/>
</dbReference>
<sequence>MTDPAPSPPADPVRRALPDGATLGTWHAPDGWPLRTFDWPAPAGRERGAILFQTGRGDFFEKYLETLAYWHSRGWRITAFDWRGQAGSGRLTPAPHVGHIDDYATYIADLRAFWAEWAAGVTGPKVAIGHSMGGHLLLRGLAEGAIAPDAAVLVAPMLGLHAPGGAAIGERVARLIGALGKPARPAWKGNERPHTMIPRQKLLTTDLDRYADELWWQQQDPRLITGPPSWRWVVQGFESTRLLRASPALATLSTPVLMLVAEADRLVDPRAALAVAAKLPDVRVVRFGAESAHEILRECDAVRDRALVEIDDFLETRVGVQG</sequence>
<dbReference type="Pfam" id="PF12146">
    <property type="entry name" value="Hydrolase_4"/>
    <property type="match status" value="1"/>
</dbReference>
<reference evidence="2" key="1">
    <citation type="submission" date="2022-05" db="EMBL/GenBank/DDBJ databases">
        <title>Sphingomonas sp. strain RMG20 Genome sequencing and assembly.</title>
        <authorList>
            <person name="Kim I."/>
        </authorList>
    </citation>
    <scope>NUCLEOTIDE SEQUENCE</scope>
    <source>
        <strain evidence="2">RMG20</strain>
    </source>
</reference>
<dbReference type="RefSeq" id="WP_250752713.1">
    <property type="nucleotide sequence ID" value="NZ_CP098401.1"/>
</dbReference>
<evidence type="ECO:0000259" key="1">
    <source>
        <dbReference type="Pfam" id="PF12146"/>
    </source>
</evidence>
<dbReference type="SUPFAM" id="SSF53474">
    <property type="entry name" value="alpha/beta-Hydrolases"/>
    <property type="match status" value="1"/>
</dbReference>
<keyword evidence="3" id="KW-1185">Reference proteome</keyword>
<dbReference type="InterPro" id="IPR029058">
    <property type="entry name" value="AB_hydrolase_fold"/>
</dbReference>
<accession>A0ABY4TUB1</accession>
<organism evidence="2 3">
    <name type="scientific">Sphingomonas donggukensis</name>
    <dbReference type="NCBI Taxonomy" id="2949093"/>
    <lineage>
        <taxon>Bacteria</taxon>
        <taxon>Pseudomonadati</taxon>
        <taxon>Pseudomonadota</taxon>
        <taxon>Alphaproteobacteria</taxon>
        <taxon>Sphingomonadales</taxon>
        <taxon>Sphingomonadaceae</taxon>
        <taxon>Sphingomonas</taxon>
    </lineage>
</organism>
<keyword evidence="2" id="KW-0378">Hydrolase</keyword>
<proteinExistence type="predicted"/>
<dbReference type="InterPro" id="IPR051044">
    <property type="entry name" value="MAG_DAG_Lipase"/>
</dbReference>
<dbReference type="GO" id="GO:0016787">
    <property type="term" value="F:hydrolase activity"/>
    <property type="evidence" value="ECO:0007669"/>
    <property type="project" value="UniProtKB-KW"/>
</dbReference>
<name>A0ABY4TUB1_9SPHN</name>
<gene>
    <name evidence="2" type="ORF">M9980_01785</name>
</gene>
<evidence type="ECO:0000313" key="3">
    <source>
        <dbReference type="Proteomes" id="UP001055580"/>
    </source>
</evidence>
<feature type="domain" description="Serine aminopeptidase S33" evidence="1">
    <location>
        <begin position="46"/>
        <end position="300"/>
    </location>
</feature>
<dbReference type="Gene3D" id="3.40.50.1820">
    <property type="entry name" value="alpha/beta hydrolase"/>
    <property type="match status" value="1"/>
</dbReference>
<dbReference type="PANTHER" id="PTHR11614">
    <property type="entry name" value="PHOSPHOLIPASE-RELATED"/>
    <property type="match status" value="1"/>
</dbReference>
<protein>
    <submittedName>
        <fullName evidence="2">Alpha/beta hydrolase</fullName>
    </submittedName>
</protein>
<evidence type="ECO:0000313" key="2">
    <source>
        <dbReference type="EMBL" id="URW75986.1"/>
    </source>
</evidence>
<dbReference type="Proteomes" id="UP001055580">
    <property type="component" value="Chromosome"/>
</dbReference>
<dbReference type="InterPro" id="IPR022742">
    <property type="entry name" value="Hydrolase_4"/>
</dbReference>